<evidence type="ECO:0000313" key="2">
    <source>
        <dbReference type="Proteomes" id="UP000297741"/>
    </source>
</evidence>
<comment type="caution">
    <text evidence="1">The sequence shown here is derived from an EMBL/GenBank/DDBJ whole genome shotgun (WGS) entry which is preliminary data.</text>
</comment>
<gene>
    <name evidence="1" type="ORF">EEB11_00235</name>
</gene>
<keyword evidence="2" id="KW-1185">Reference proteome</keyword>
<evidence type="ECO:0000313" key="1">
    <source>
        <dbReference type="EMBL" id="TGD45052.1"/>
    </source>
</evidence>
<protein>
    <submittedName>
        <fullName evidence="1">Uncharacterized protein</fullName>
    </submittedName>
</protein>
<dbReference type="RefSeq" id="WP_135428280.1">
    <property type="nucleotide sequence ID" value="NZ_RPEM01000001.1"/>
</dbReference>
<reference evidence="1 2" key="1">
    <citation type="submission" date="2018-11" db="EMBL/GenBank/DDBJ databases">
        <title>Tabrizicola sp. isolated from sediment of alpine lake.</title>
        <authorList>
            <person name="Liu Z."/>
        </authorList>
    </citation>
    <scope>NUCLEOTIDE SEQUENCE [LARGE SCALE GENOMIC DNA]</scope>
    <source>
        <strain evidence="1 2">DRYC-M-16</strain>
    </source>
</reference>
<name>A0ABY2KQI8_9RHOB</name>
<organism evidence="1 2">
    <name type="scientific">Pseudotabrizicola sediminis</name>
    <dbReference type="NCBI Taxonomy" id="2486418"/>
    <lineage>
        <taxon>Bacteria</taxon>
        <taxon>Pseudomonadati</taxon>
        <taxon>Pseudomonadota</taxon>
        <taxon>Alphaproteobacteria</taxon>
        <taxon>Rhodobacterales</taxon>
        <taxon>Paracoccaceae</taxon>
        <taxon>Pseudotabrizicola</taxon>
    </lineage>
</organism>
<sequence>MKLKFTSVPQSEIDRRIENLRSYTAKAADAVIADMVDAHNPITDAMGTDAEVTARAVVDMVSAAMKAEKIVASKVAADAVADLYSAATDKPLPLARIIAHRIPRPTHNDRPGRVGSFCKWRCETEEGVVLVASTDYPLADSAAVLLILHGLPDNTPVTLRHSDKGHDHYRPMKLGTAAAHGIKRLEDRTMLRLSRVAA</sequence>
<dbReference type="Proteomes" id="UP000297741">
    <property type="component" value="Unassembled WGS sequence"/>
</dbReference>
<proteinExistence type="predicted"/>
<dbReference type="EMBL" id="RPEM01000001">
    <property type="protein sequence ID" value="TGD45052.1"/>
    <property type="molecule type" value="Genomic_DNA"/>
</dbReference>
<accession>A0ABY2KQI8</accession>